<name>A0ABZ3GEY7_ACHDE</name>
<proteinExistence type="predicted"/>
<sequence length="159" mass="17405">MNILDQKAESHDEALFLASNPDGTLEIVTQAEKSGRGGFGPAWGQTYRHVLADILKSVESSTAHWLKFHEAYLRGEAPTEGPLGGRTTLPAIHFVAGAHTYTAYIGTHHKGHFLGFGGARVTITMADGKVYESNNLWSGRDVPPDLRDILKDNATIKWH</sequence>
<dbReference type="RefSeq" id="WP_343499690.1">
    <property type="nucleotide sequence ID" value="NZ_CP154792.1"/>
</dbReference>
<protein>
    <submittedName>
        <fullName evidence="1">Uncharacterized protein</fullName>
    </submittedName>
</protein>
<gene>
    <name evidence="1" type="ORF">AAIK43_16845</name>
</gene>
<evidence type="ECO:0000313" key="2">
    <source>
        <dbReference type="Proteomes" id="UP001446337"/>
    </source>
</evidence>
<dbReference type="Proteomes" id="UP001446337">
    <property type="component" value="Chromosome"/>
</dbReference>
<accession>A0ABZ3GEY7</accession>
<dbReference type="EMBL" id="CP154792">
    <property type="protein sequence ID" value="XAN19663.1"/>
    <property type="molecule type" value="Genomic_DNA"/>
</dbReference>
<reference evidence="1 2" key="1">
    <citation type="submission" date="2024-05" db="EMBL/GenBank/DDBJ databases">
        <title>Achromobacter denitrificans. BP1, complete genome.</title>
        <authorList>
            <person name="Zhang B."/>
        </authorList>
    </citation>
    <scope>NUCLEOTIDE SEQUENCE [LARGE SCALE GENOMIC DNA]</scope>
    <source>
        <strain evidence="1 2">BP1</strain>
    </source>
</reference>
<evidence type="ECO:0000313" key="1">
    <source>
        <dbReference type="EMBL" id="XAN19663.1"/>
    </source>
</evidence>
<organism evidence="1 2">
    <name type="scientific">Achromobacter denitrificans</name>
    <name type="common">Alcaligenes denitrificans</name>
    <dbReference type="NCBI Taxonomy" id="32002"/>
    <lineage>
        <taxon>Bacteria</taxon>
        <taxon>Pseudomonadati</taxon>
        <taxon>Pseudomonadota</taxon>
        <taxon>Betaproteobacteria</taxon>
        <taxon>Burkholderiales</taxon>
        <taxon>Alcaligenaceae</taxon>
        <taxon>Achromobacter</taxon>
    </lineage>
</organism>
<keyword evidence="2" id="KW-1185">Reference proteome</keyword>